<gene>
    <name evidence="2" type="ORF">DBRI00130_LOCUS41959</name>
</gene>
<reference evidence="2" key="1">
    <citation type="submission" date="2021-01" db="EMBL/GenBank/DDBJ databases">
        <authorList>
            <person name="Corre E."/>
            <person name="Pelletier E."/>
            <person name="Niang G."/>
            <person name="Scheremetjew M."/>
            <person name="Finn R."/>
            <person name="Kale V."/>
            <person name="Holt S."/>
            <person name="Cochrane G."/>
            <person name="Meng A."/>
            <person name="Brown T."/>
            <person name="Cohen L."/>
        </authorList>
    </citation>
    <scope>NUCLEOTIDE SEQUENCE</scope>
    <source>
        <strain evidence="2">GSO104</strain>
    </source>
</reference>
<name>A0A7S4W0K0_9STRA</name>
<feature type="region of interest" description="Disordered" evidence="1">
    <location>
        <begin position="225"/>
        <end position="277"/>
    </location>
</feature>
<feature type="compositionally biased region" description="Basic and acidic residues" evidence="1">
    <location>
        <begin position="267"/>
        <end position="277"/>
    </location>
</feature>
<accession>A0A7S4W0K0</accession>
<feature type="compositionally biased region" description="Acidic residues" evidence="1">
    <location>
        <begin position="232"/>
        <end position="248"/>
    </location>
</feature>
<proteinExistence type="predicted"/>
<evidence type="ECO:0000313" key="2">
    <source>
        <dbReference type="EMBL" id="CAE4663418.1"/>
    </source>
</evidence>
<evidence type="ECO:0000256" key="1">
    <source>
        <dbReference type="SAM" id="MobiDB-lite"/>
    </source>
</evidence>
<dbReference type="EMBL" id="HBNS01058335">
    <property type="protein sequence ID" value="CAE4663418.1"/>
    <property type="molecule type" value="Transcribed_RNA"/>
</dbReference>
<feature type="compositionally biased region" description="Acidic residues" evidence="1">
    <location>
        <begin position="256"/>
        <end position="266"/>
    </location>
</feature>
<protein>
    <submittedName>
        <fullName evidence="2">Uncharacterized protein</fullName>
    </submittedName>
</protein>
<sequence length="277" mass="30587">MGRSRALLPSSMLRPPAPVGSSMIVLVACILACFTLVVEAFGVGGISPIGNIVQKGHTISFVKIGTYRRPNGASFLKAVDVPADLSTAKSSNEDEDDDDEWEYEEFETLDENDFFNSEWKVGTVLESSGETIDETWFRLITTEEGENLAIWGDGAKGKWSLDVNAQFFSISKETFGGWLGKKIWAGGVDDFYYLQGSVRGWSPLQPASVLGQWQAKRLGVDPDEAGVAPWFEQDDDEEEQSEDAATEEETPKLQQQDEEVKDDVEEKDVAKDDVPQS</sequence>
<organism evidence="2">
    <name type="scientific">Ditylum brightwellii</name>
    <dbReference type="NCBI Taxonomy" id="49249"/>
    <lineage>
        <taxon>Eukaryota</taxon>
        <taxon>Sar</taxon>
        <taxon>Stramenopiles</taxon>
        <taxon>Ochrophyta</taxon>
        <taxon>Bacillariophyta</taxon>
        <taxon>Mediophyceae</taxon>
        <taxon>Lithodesmiophycidae</taxon>
        <taxon>Lithodesmiales</taxon>
        <taxon>Lithodesmiaceae</taxon>
        <taxon>Ditylum</taxon>
    </lineage>
</organism>
<dbReference type="AlphaFoldDB" id="A0A7S4W0K0"/>
<dbReference type="PROSITE" id="PS51257">
    <property type="entry name" value="PROKAR_LIPOPROTEIN"/>
    <property type="match status" value="1"/>
</dbReference>